<dbReference type="EMBL" id="VOOS01000003">
    <property type="protein sequence ID" value="TXB65345.1"/>
    <property type="molecule type" value="Genomic_DNA"/>
</dbReference>
<gene>
    <name evidence="1" type="ORF">FRY74_07950</name>
</gene>
<proteinExistence type="predicted"/>
<sequence length="217" mass="25033">MNHKIYRIPGMGADKRLYSEIEPIVGYEFVDLEWRLNYKNIKTLKDYALELSKEIDTSQAFSLMGVSMGGMVCSELADILNPEKIVIISSAKTSKELPAHFKRLKFLGITRLLNQEKIRYVLGNSSRFFGAMNNEQRKLFYEMAESVNLDFIAWSIKAILNWNKKKSSPKIIHIHGTRDFVLPFSSVNPSIIIEKGDHMMIWNKSAIINKKLKEIFI</sequence>
<evidence type="ECO:0000313" key="2">
    <source>
        <dbReference type="Proteomes" id="UP000321721"/>
    </source>
</evidence>
<dbReference type="InterPro" id="IPR029058">
    <property type="entry name" value="AB_hydrolase_fold"/>
</dbReference>
<dbReference type="RefSeq" id="WP_147100295.1">
    <property type="nucleotide sequence ID" value="NZ_VOOS01000003.1"/>
</dbReference>
<name>A0A5C6RTS1_9FLAO</name>
<keyword evidence="2" id="KW-1185">Reference proteome</keyword>
<keyword evidence="1" id="KW-0378">Hydrolase</keyword>
<dbReference type="Gene3D" id="3.40.50.1820">
    <property type="entry name" value="alpha/beta hydrolase"/>
    <property type="match status" value="1"/>
</dbReference>
<comment type="caution">
    <text evidence="1">The sequence shown here is derived from an EMBL/GenBank/DDBJ whole genome shotgun (WGS) entry which is preliminary data.</text>
</comment>
<reference evidence="1 2" key="1">
    <citation type="submission" date="2019-08" db="EMBL/GenBank/DDBJ databases">
        <title>Genome of Vicingus serpentipes NCIMB 15042.</title>
        <authorList>
            <person name="Bowman J.P."/>
        </authorList>
    </citation>
    <scope>NUCLEOTIDE SEQUENCE [LARGE SCALE GENOMIC DNA]</scope>
    <source>
        <strain evidence="1 2">NCIMB 15042</strain>
    </source>
</reference>
<protein>
    <submittedName>
        <fullName evidence="1">Alpha/beta hydrolase</fullName>
    </submittedName>
</protein>
<dbReference type="SUPFAM" id="SSF53474">
    <property type="entry name" value="alpha/beta-Hydrolases"/>
    <property type="match status" value="1"/>
</dbReference>
<dbReference type="AlphaFoldDB" id="A0A5C6RTS1"/>
<dbReference type="Proteomes" id="UP000321721">
    <property type="component" value="Unassembled WGS sequence"/>
</dbReference>
<evidence type="ECO:0000313" key="1">
    <source>
        <dbReference type="EMBL" id="TXB65345.1"/>
    </source>
</evidence>
<organism evidence="1 2">
    <name type="scientific">Vicingus serpentipes</name>
    <dbReference type="NCBI Taxonomy" id="1926625"/>
    <lineage>
        <taxon>Bacteria</taxon>
        <taxon>Pseudomonadati</taxon>
        <taxon>Bacteroidota</taxon>
        <taxon>Flavobacteriia</taxon>
        <taxon>Flavobacteriales</taxon>
        <taxon>Vicingaceae</taxon>
        <taxon>Vicingus</taxon>
    </lineage>
</organism>
<dbReference type="OrthoDB" id="659408at2"/>
<accession>A0A5C6RTS1</accession>
<dbReference type="GO" id="GO:0016787">
    <property type="term" value="F:hydrolase activity"/>
    <property type="evidence" value="ECO:0007669"/>
    <property type="project" value="UniProtKB-KW"/>
</dbReference>